<dbReference type="EMBL" id="CP110616">
    <property type="protein sequence ID" value="UZJ26858.1"/>
    <property type="molecule type" value="Genomic_DNA"/>
</dbReference>
<proteinExistence type="predicted"/>
<dbReference type="Pfam" id="PF00563">
    <property type="entry name" value="EAL"/>
    <property type="match status" value="1"/>
</dbReference>
<dbReference type="Gene3D" id="3.20.20.450">
    <property type="entry name" value="EAL domain"/>
    <property type="match status" value="1"/>
</dbReference>
<dbReference type="SUPFAM" id="SSF141868">
    <property type="entry name" value="EAL domain-like"/>
    <property type="match status" value="1"/>
</dbReference>
<name>A0ABY6P6W3_9NOCA</name>
<geneLocation type="plasmid" evidence="2 3">
    <name>unnamed1</name>
</geneLocation>
<evidence type="ECO:0000313" key="3">
    <source>
        <dbReference type="Proteomes" id="UP001164965"/>
    </source>
</evidence>
<dbReference type="InterPro" id="IPR050706">
    <property type="entry name" value="Cyclic-di-GMP_PDE-like"/>
</dbReference>
<dbReference type="PANTHER" id="PTHR33121">
    <property type="entry name" value="CYCLIC DI-GMP PHOSPHODIESTERASE PDEF"/>
    <property type="match status" value="1"/>
</dbReference>
<evidence type="ECO:0000259" key="1">
    <source>
        <dbReference type="PROSITE" id="PS50883"/>
    </source>
</evidence>
<evidence type="ECO:0000313" key="2">
    <source>
        <dbReference type="EMBL" id="UZJ26858.1"/>
    </source>
</evidence>
<dbReference type="PANTHER" id="PTHR33121:SF70">
    <property type="entry name" value="SIGNALING PROTEIN YKOW"/>
    <property type="match status" value="1"/>
</dbReference>
<keyword evidence="2" id="KW-0614">Plasmid</keyword>
<protein>
    <submittedName>
        <fullName evidence="2">EAL domain-containing protein</fullName>
    </submittedName>
</protein>
<sequence length="73" mass="7797">MPCPEDIPVTGRRPGRDLRRESYAIISAVIHLAHALKLDTVAEGIETLAQAETLHGLGCDHGQGFLLGRPAPS</sequence>
<keyword evidence="3" id="KW-1185">Reference proteome</keyword>
<dbReference type="InterPro" id="IPR001633">
    <property type="entry name" value="EAL_dom"/>
</dbReference>
<dbReference type="PROSITE" id="PS50883">
    <property type="entry name" value="EAL"/>
    <property type="match status" value="1"/>
</dbReference>
<accession>A0ABY6P6W3</accession>
<organism evidence="2 3">
    <name type="scientific">Rhodococcus antarcticus</name>
    <dbReference type="NCBI Taxonomy" id="2987751"/>
    <lineage>
        <taxon>Bacteria</taxon>
        <taxon>Bacillati</taxon>
        <taxon>Actinomycetota</taxon>
        <taxon>Actinomycetes</taxon>
        <taxon>Mycobacteriales</taxon>
        <taxon>Nocardiaceae</taxon>
        <taxon>Rhodococcus</taxon>
    </lineage>
</organism>
<reference evidence="2" key="1">
    <citation type="submission" date="2022-10" db="EMBL/GenBank/DDBJ databases">
        <title>Rhodococcus sp.75.</title>
        <authorList>
            <person name="Sun M."/>
        </authorList>
    </citation>
    <scope>NUCLEOTIDE SEQUENCE</scope>
    <source>
        <strain evidence="2">75</strain>
        <plasmid evidence="2">unnamed1</plasmid>
    </source>
</reference>
<dbReference type="Proteomes" id="UP001164965">
    <property type="component" value="Plasmid unnamed1"/>
</dbReference>
<gene>
    <name evidence="2" type="ORF">RHODO2019_18435</name>
</gene>
<feature type="domain" description="EAL" evidence="1">
    <location>
        <begin position="1"/>
        <end position="73"/>
    </location>
</feature>
<dbReference type="InterPro" id="IPR035919">
    <property type="entry name" value="EAL_sf"/>
</dbReference>